<sequence>MSLFWPKNSKVVVVLDKESEEDRKYGSTLNETTQNKKLDLRVCYMEPYPQEMIHHWGKMRIKYRAICYSFEACLPPVLIEMKRKIDFVDEEHDNENEESGSLDDESKDEEPRIKDVLSNLSNAVSNVHGLAELGVDKGVIKNKKVLNDLIEREKGYRNGENASENESKVESSPEREEEEIASASRSETEDTQESDNDTENESEETESNSPETSTTFHS</sequence>
<evidence type="ECO:0000313" key="2">
    <source>
        <dbReference type="EMBL" id="CAH3038156.1"/>
    </source>
</evidence>
<accession>A0ABN8MZU3</accession>
<feature type="non-terminal residue" evidence="2">
    <location>
        <position position="218"/>
    </location>
</feature>
<keyword evidence="3" id="KW-1185">Reference proteome</keyword>
<feature type="region of interest" description="Disordered" evidence="1">
    <location>
        <begin position="91"/>
        <end position="111"/>
    </location>
</feature>
<comment type="caution">
    <text evidence="2">The sequence shown here is derived from an EMBL/GenBank/DDBJ whole genome shotgun (WGS) entry which is preliminary data.</text>
</comment>
<feature type="compositionally biased region" description="Acidic residues" evidence="1">
    <location>
        <begin position="91"/>
        <end position="108"/>
    </location>
</feature>
<feature type="compositionally biased region" description="Basic and acidic residues" evidence="1">
    <location>
        <begin position="165"/>
        <end position="174"/>
    </location>
</feature>
<reference evidence="2 3" key="1">
    <citation type="submission" date="2022-05" db="EMBL/GenBank/DDBJ databases">
        <authorList>
            <consortium name="Genoscope - CEA"/>
            <person name="William W."/>
        </authorList>
    </citation>
    <scope>NUCLEOTIDE SEQUENCE [LARGE SCALE GENOMIC DNA]</scope>
</reference>
<feature type="compositionally biased region" description="Acidic residues" evidence="1">
    <location>
        <begin position="189"/>
        <end position="206"/>
    </location>
</feature>
<protein>
    <submittedName>
        <fullName evidence="2">Uncharacterized protein</fullName>
    </submittedName>
</protein>
<feature type="compositionally biased region" description="Low complexity" evidence="1">
    <location>
        <begin position="207"/>
        <end position="218"/>
    </location>
</feature>
<dbReference type="EMBL" id="CALNXK010000006">
    <property type="protein sequence ID" value="CAH3038156.1"/>
    <property type="molecule type" value="Genomic_DNA"/>
</dbReference>
<feature type="region of interest" description="Disordered" evidence="1">
    <location>
        <begin position="157"/>
        <end position="218"/>
    </location>
</feature>
<evidence type="ECO:0000256" key="1">
    <source>
        <dbReference type="SAM" id="MobiDB-lite"/>
    </source>
</evidence>
<gene>
    <name evidence="2" type="ORF">PLOB_00039674</name>
</gene>
<name>A0ABN8MZU3_9CNID</name>
<organism evidence="2 3">
    <name type="scientific">Porites lobata</name>
    <dbReference type="NCBI Taxonomy" id="104759"/>
    <lineage>
        <taxon>Eukaryota</taxon>
        <taxon>Metazoa</taxon>
        <taxon>Cnidaria</taxon>
        <taxon>Anthozoa</taxon>
        <taxon>Hexacorallia</taxon>
        <taxon>Scleractinia</taxon>
        <taxon>Fungiina</taxon>
        <taxon>Poritidae</taxon>
        <taxon>Porites</taxon>
    </lineage>
</organism>
<proteinExistence type="predicted"/>
<evidence type="ECO:0000313" key="3">
    <source>
        <dbReference type="Proteomes" id="UP001159405"/>
    </source>
</evidence>
<dbReference type="Proteomes" id="UP001159405">
    <property type="component" value="Unassembled WGS sequence"/>
</dbReference>